<dbReference type="EMBL" id="NCVQ01000010">
    <property type="protein sequence ID" value="PWZ04979.1"/>
    <property type="molecule type" value="Genomic_DNA"/>
</dbReference>
<evidence type="ECO:0000256" key="1">
    <source>
        <dbReference type="SAM" id="MobiDB-lite"/>
    </source>
</evidence>
<dbReference type="Proteomes" id="UP000251960">
    <property type="component" value="Chromosome 9"/>
</dbReference>
<reference evidence="2 3" key="1">
    <citation type="journal article" date="2018" name="Nat. Genet.">
        <title>Extensive intraspecific gene order and gene structural variations between Mo17 and other maize genomes.</title>
        <authorList>
            <person name="Sun S."/>
            <person name="Zhou Y."/>
            <person name="Chen J."/>
            <person name="Shi J."/>
            <person name="Zhao H."/>
            <person name="Zhao H."/>
            <person name="Song W."/>
            <person name="Zhang M."/>
            <person name="Cui Y."/>
            <person name="Dong X."/>
            <person name="Liu H."/>
            <person name="Ma X."/>
            <person name="Jiao Y."/>
            <person name="Wang B."/>
            <person name="Wei X."/>
            <person name="Stein J.C."/>
            <person name="Glaubitz J.C."/>
            <person name="Lu F."/>
            <person name="Yu G."/>
            <person name="Liang C."/>
            <person name="Fengler K."/>
            <person name="Li B."/>
            <person name="Rafalski A."/>
            <person name="Schnable P.S."/>
            <person name="Ware D.H."/>
            <person name="Buckler E.S."/>
            <person name="Lai J."/>
        </authorList>
    </citation>
    <scope>NUCLEOTIDE SEQUENCE [LARGE SCALE GENOMIC DNA]</scope>
    <source>
        <strain evidence="3">cv. Missouri 17</strain>
        <tissue evidence="2">Seedling</tissue>
    </source>
</reference>
<feature type="compositionally biased region" description="Basic and acidic residues" evidence="1">
    <location>
        <begin position="156"/>
        <end position="166"/>
    </location>
</feature>
<evidence type="ECO:0000313" key="3">
    <source>
        <dbReference type="Proteomes" id="UP000251960"/>
    </source>
</evidence>
<feature type="compositionally biased region" description="Gly residues" evidence="1">
    <location>
        <begin position="146"/>
        <end position="155"/>
    </location>
</feature>
<proteinExistence type="predicted"/>
<comment type="caution">
    <text evidence="2">The sequence shown here is derived from an EMBL/GenBank/DDBJ whole genome shotgun (WGS) entry which is preliminary data.</text>
</comment>
<protein>
    <submittedName>
        <fullName evidence="2">Uncharacterized protein</fullName>
    </submittedName>
</protein>
<feature type="compositionally biased region" description="Basic and acidic residues" evidence="1">
    <location>
        <begin position="128"/>
        <end position="138"/>
    </location>
</feature>
<feature type="compositionally biased region" description="Basic residues" evidence="1">
    <location>
        <begin position="118"/>
        <end position="127"/>
    </location>
</feature>
<evidence type="ECO:0000313" key="2">
    <source>
        <dbReference type="EMBL" id="PWZ04979.1"/>
    </source>
</evidence>
<dbReference type="AlphaFoldDB" id="A0A3L6D8T1"/>
<gene>
    <name evidence="2" type="ORF">Zm00014a_005216</name>
</gene>
<sequence length="166" mass="17954">MTLRGGWPSGRGLLRGCWLWEGKAAAKFDDNARRRTVLLRGIDDAWLVVHFIERIASVNGALRSSAQAGEWSLGAERSSHGHGGPCCWGTRKGGAEPIWEQGVVQGARPQVKGDARACRGRHGKARPRPWERRGKEEGEPAALRGRGIGRAPGRGDGSRELSGHHG</sequence>
<organism evidence="2 3">
    <name type="scientific">Zea mays</name>
    <name type="common">Maize</name>
    <dbReference type="NCBI Taxonomy" id="4577"/>
    <lineage>
        <taxon>Eukaryota</taxon>
        <taxon>Viridiplantae</taxon>
        <taxon>Streptophyta</taxon>
        <taxon>Embryophyta</taxon>
        <taxon>Tracheophyta</taxon>
        <taxon>Spermatophyta</taxon>
        <taxon>Magnoliopsida</taxon>
        <taxon>Liliopsida</taxon>
        <taxon>Poales</taxon>
        <taxon>Poaceae</taxon>
        <taxon>PACMAD clade</taxon>
        <taxon>Panicoideae</taxon>
        <taxon>Andropogonodae</taxon>
        <taxon>Andropogoneae</taxon>
        <taxon>Tripsacinae</taxon>
        <taxon>Zea</taxon>
    </lineage>
</organism>
<feature type="region of interest" description="Disordered" evidence="1">
    <location>
        <begin position="107"/>
        <end position="166"/>
    </location>
</feature>
<name>A0A3L6D8T1_MAIZE</name>
<accession>A0A3L6D8T1</accession>